<evidence type="ECO:0000256" key="2">
    <source>
        <dbReference type="SAM" id="SignalP"/>
    </source>
</evidence>
<evidence type="ECO:0000313" key="5">
    <source>
        <dbReference type="Proteomes" id="UP000003597"/>
    </source>
</evidence>
<protein>
    <submittedName>
        <fullName evidence="4">Periplasmic binding protein</fullName>
    </submittedName>
</protein>
<organism evidence="4 5">
    <name type="scientific">Listeria innocua ATCC 33091</name>
    <dbReference type="NCBI Taxonomy" id="1002366"/>
    <lineage>
        <taxon>Bacteria</taxon>
        <taxon>Bacillati</taxon>
        <taxon>Bacillota</taxon>
        <taxon>Bacilli</taxon>
        <taxon>Bacillales</taxon>
        <taxon>Listeriaceae</taxon>
        <taxon>Listeria</taxon>
    </lineage>
</organism>
<dbReference type="FunFam" id="3.40.50.1980:FF:000051">
    <property type="entry name" value="Iron-hydroxamate ABC transporter substrate-binding protein"/>
    <property type="match status" value="1"/>
</dbReference>
<feature type="chain" id="PRO_5044498479" evidence="2">
    <location>
        <begin position="36"/>
        <end position="333"/>
    </location>
</feature>
<dbReference type="Gene3D" id="3.40.50.1980">
    <property type="entry name" value="Nitrogenase molybdenum iron protein domain"/>
    <property type="match status" value="2"/>
</dbReference>
<dbReference type="GO" id="GO:0071281">
    <property type="term" value="P:cellular response to iron ion"/>
    <property type="evidence" value="ECO:0007669"/>
    <property type="project" value="TreeGrafter"/>
</dbReference>
<reference evidence="4 5" key="1">
    <citation type="submission" date="2011-08" db="EMBL/GenBank/DDBJ databases">
        <authorList>
            <person name="Weinstock G."/>
            <person name="Sodergren E."/>
            <person name="Clifton S."/>
            <person name="Fulton L."/>
            <person name="Fulton B."/>
            <person name="Courtney L."/>
            <person name="Fronick C."/>
            <person name="Harrison M."/>
            <person name="Strong C."/>
            <person name="Farmer C."/>
            <person name="Delahaunty K."/>
            <person name="Markovic C."/>
            <person name="Hall O."/>
            <person name="Minx P."/>
            <person name="Tomlinson C."/>
            <person name="Mitreva M."/>
            <person name="Hou S."/>
            <person name="Chen J."/>
            <person name="Wollam A."/>
            <person name="Pepin K.H."/>
            <person name="Johnson M."/>
            <person name="Bhonagiri V."/>
            <person name="Zhang X."/>
            <person name="Suruliraj S."/>
            <person name="Warren W."/>
            <person name="Chinwalla A."/>
            <person name="Mardis E.R."/>
            <person name="Wilson R.K."/>
        </authorList>
    </citation>
    <scope>NUCLEOTIDE SEQUENCE [LARGE SCALE GENOMIC DNA]</scope>
    <source>
        <strain evidence="4 5">ATCC 33091</strain>
    </source>
</reference>
<dbReference type="PANTHER" id="PTHR30535">
    <property type="entry name" value="VITAMIN B12-BINDING PROTEIN"/>
    <property type="match status" value="1"/>
</dbReference>
<name>A0AB72ZGL3_LISIO</name>
<dbReference type="Proteomes" id="UP000003597">
    <property type="component" value="Unassembled WGS sequence"/>
</dbReference>
<evidence type="ECO:0000259" key="3">
    <source>
        <dbReference type="PROSITE" id="PS50983"/>
    </source>
</evidence>
<keyword evidence="5" id="KW-1185">Reference proteome</keyword>
<dbReference type="Pfam" id="PF01497">
    <property type="entry name" value="Peripla_BP_2"/>
    <property type="match status" value="1"/>
</dbReference>
<dbReference type="AlphaFoldDB" id="A0AB72ZGL3"/>
<evidence type="ECO:0000256" key="1">
    <source>
        <dbReference type="ARBA" id="ARBA00008814"/>
    </source>
</evidence>
<keyword evidence="2" id="KW-0732">Signal</keyword>
<comment type="caution">
    <text evidence="4">The sequence shown here is derived from an EMBL/GenBank/DDBJ whole genome shotgun (WGS) entry which is preliminary data.</text>
</comment>
<dbReference type="EMBL" id="AGCN01000002">
    <property type="protein sequence ID" value="EHN62766.1"/>
    <property type="molecule type" value="Genomic_DNA"/>
</dbReference>
<dbReference type="SUPFAM" id="SSF53807">
    <property type="entry name" value="Helical backbone' metal receptor"/>
    <property type="match status" value="1"/>
</dbReference>
<gene>
    <name evidence="4" type="ORF">HMPREF0557_00159</name>
</gene>
<dbReference type="PANTHER" id="PTHR30535:SF34">
    <property type="entry name" value="MOLYBDATE-BINDING PROTEIN MOLA"/>
    <property type="match status" value="1"/>
</dbReference>
<dbReference type="PROSITE" id="PS50983">
    <property type="entry name" value="FE_B12_PBP"/>
    <property type="match status" value="1"/>
</dbReference>
<comment type="similarity">
    <text evidence="1">Belongs to the bacterial solute-binding protein 8 family.</text>
</comment>
<dbReference type="InterPro" id="IPR002491">
    <property type="entry name" value="ABC_transptr_periplasmic_BD"/>
</dbReference>
<dbReference type="PROSITE" id="PS51257">
    <property type="entry name" value="PROKAR_LIPOPROTEIN"/>
    <property type="match status" value="1"/>
</dbReference>
<sequence>MKRTVLWRGIMKKITILTLSITAALLLASCGNDTATDTNNETVKTENKSQAALTVTDMAGRDVSFDKKPERIIALTNADMNIIYALGGTVVGRQTTDASGVPDGAKKATEVGNTHDLNLEKIASLGADAIVASSEQNLKDVPAMEGVGPKVVLTGANSIDEIKKQTAVLGKLLGKETKAEELEASIDKKVAEVKQKQQGKKVRALLVLGAPGSNYAALPSSLSGNVLEIAGGENVAKDFKGVENFPQYASMNVEKIVAADPEVIFLMIHGGDEKETETAFKKEMKQNEAWNSTSAVKNDHIVVLPAELFGTNPGMKIDQALDYMTDEINKVAN</sequence>
<dbReference type="InterPro" id="IPR050902">
    <property type="entry name" value="ABC_Transporter_SBP"/>
</dbReference>
<feature type="signal peptide" evidence="2">
    <location>
        <begin position="1"/>
        <end position="35"/>
    </location>
</feature>
<accession>A0AB72ZGL3</accession>
<feature type="domain" description="Fe/B12 periplasmic-binding" evidence="3">
    <location>
        <begin position="71"/>
        <end position="332"/>
    </location>
</feature>
<proteinExistence type="inferred from homology"/>
<evidence type="ECO:0000313" key="4">
    <source>
        <dbReference type="EMBL" id="EHN62766.1"/>
    </source>
</evidence>